<sequence length="818" mass="92242">MEGTPNILPLKRAGSNESHVKGNKRMKETKEKVTDYAKPFAIRGLLERLDSGRYGSVTDDIRSLFNRRAQLIPPFLAMHPTQSNEPRGRGMIFGEEKCNVIDLDDDEIEGGGDSVGNVAVGRTPVVVIDSDDDESNENRMVGHFQVIVLPKPERQFSTDVMVSDNVGRRIQGEVASLTGEPDSKKDKGVYVGVEDGEVDTEIKDDGLGDIWKEMSFALECSKDVVENSLSDENMGEDEDYCDHSFVLKDDIGYVCRICGVIERAIDTIIEIQFNKVKRNTRTYISDSQNAKDRYSNGTVGADLFEEDLMVTDIPAHPRHMKQMKPHQVEGFNFLRNNLVADNPGGCILAHAPGSDSRQQQLEVLKQWVEQKSILFLGYKQFSSIVCDDGKNQVSVTCQEILLRRPSILILDEGHTPRNENTDVLQSLAKVQTPRKVVLSGTLYQNHVKEVFNVLNLVRPKFLRMDTSRAIVKRILSKVNIPGARKQFKAGADAAFYDLVEQTIQKDQDFKRKVTVIRDLREMTSKVLHYYKGDFLDELPGLVDFTLVLNLSSRQKHEVKKLKKLAMKFKRSSVGSAVYLHPKLNSSENSAITDDMMDNLLETVDVRDGVKAKFFLNILSLCESAGEKLLVFSQYLTPLKFLEKLVMKEKGWILGKEIFVISGESSSDHREWSMERFNNSTDAKVFFGSIKACGEGISLVGASRIIILDVHLNPSVTRQAIGRAFRPGQTKKVYAYRLVAADSPEEEDHTTCFRKEAIAKMWFEWNEYCGYQDFEVGTVELDDSGDCFLESPLVREDVKVGPGDDRVEALELVEINYYF</sequence>
<protein>
    <submittedName>
        <fullName evidence="1">Uncharacterized protein</fullName>
    </submittedName>
</protein>
<proteinExistence type="predicted"/>
<comment type="caution">
    <text evidence="1">The sequence shown here is derived from an EMBL/GenBank/DDBJ whole genome shotgun (WGS) entry which is preliminary data.</text>
</comment>
<name>A0ACC4CHB2_POPAL</name>
<evidence type="ECO:0000313" key="1">
    <source>
        <dbReference type="EMBL" id="KAL3597380.1"/>
    </source>
</evidence>
<evidence type="ECO:0000313" key="2">
    <source>
        <dbReference type="Proteomes" id="UP000309997"/>
    </source>
</evidence>
<reference evidence="1 2" key="1">
    <citation type="journal article" date="2024" name="Plant Biotechnol. J.">
        <title>Genome and CRISPR/Cas9 system of a widespread forest tree (Populus alba) in the world.</title>
        <authorList>
            <person name="Liu Y.J."/>
            <person name="Jiang P.F."/>
            <person name="Han X.M."/>
            <person name="Li X.Y."/>
            <person name="Wang H.M."/>
            <person name="Wang Y.J."/>
            <person name="Wang X.X."/>
            <person name="Zeng Q.Y."/>
        </authorList>
    </citation>
    <scope>NUCLEOTIDE SEQUENCE [LARGE SCALE GENOMIC DNA]</scope>
    <source>
        <strain evidence="2">cv. PAL-ZL1</strain>
    </source>
</reference>
<organism evidence="1 2">
    <name type="scientific">Populus alba</name>
    <name type="common">White poplar</name>
    <dbReference type="NCBI Taxonomy" id="43335"/>
    <lineage>
        <taxon>Eukaryota</taxon>
        <taxon>Viridiplantae</taxon>
        <taxon>Streptophyta</taxon>
        <taxon>Embryophyta</taxon>
        <taxon>Tracheophyta</taxon>
        <taxon>Spermatophyta</taxon>
        <taxon>Magnoliopsida</taxon>
        <taxon>eudicotyledons</taxon>
        <taxon>Gunneridae</taxon>
        <taxon>Pentapetalae</taxon>
        <taxon>rosids</taxon>
        <taxon>fabids</taxon>
        <taxon>Malpighiales</taxon>
        <taxon>Salicaceae</taxon>
        <taxon>Saliceae</taxon>
        <taxon>Populus</taxon>
    </lineage>
</organism>
<dbReference type="EMBL" id="RCHU02000004">
    <property type="protein sequence ID" value="KAL3597380.1"/>
    <property type="molecule type" value="Genomic_DNA"/>
</dbReference>
<gene>
    <name evidence="1" type="ORF">D5086_009017</name>
</gene>
<keyword evidence="2" id="KW-1185">Reference proteome</keyword>
<dbReference type="Proteomes" id="UP000309997">
    <property type="component" value="Unassembled WGS sequence"/>
</dbReference>
<accession>A0ACC4CHB2</accession>